<name>A0A4R6ICD0_9MOLU</name>
<protein>
    <submittedName>
        <fullName evidence="1">Uncharacterized protein</fullName>
    </submittedName>
</protein>
<comment type="caution">
    <text evidence="1">The sequence shown here is derived from an EMBL/GenBank/DDBJ whole genome shotgun (WGS) entry which is preliminary data.</text>
</comment>
<dbReference type="RefSeq" id="WP_094254705.1">
    <property type="nucleotide sequence ID" value="NZ_NNCE01000004.1"/>
</dbReference>
<keyword evidence="2" id="KW-1185">Reference proteome</keyword>
<dbReference type="EMBL" id="SNWN01000012">
    <property type="protein sequence ID" value="TDO19903.1"/>
    <property type="molecule type" value="Genomic_DNA"/>
</dbReference>
<proteinExistence type="predicted"/>
<dbReference type="AlphaFoldDB" id="A0A4R6ICD0"/>
<reference evidence="1 2" key="1">
    <citation type="submission" date="2019-03" db="EMBL/GenBank/DDBJ databases">
        <title>Genomic Encyclopedia of Archaeal and Bacterial Type Strains, Phase II (KMG-II): from individual species to whole genera.</title>
        <authorList>
            <person name="Goeker M."/>
        </authorList>
    </citation>
    <scope>NUCLEOTIDE SEQUENCE [LARGE SCALE GENOMIC DNA]</scope>
    <source>
        <strain evidence="1 2">ATCC 700618</strain>
    </source>
</reference>
<evidence type="ECO:0000313" key="1">
    <source>
        <dbReference type="EMBL" id="TDO19903.1"/>
    </source>
</evidence>
<evidence type="ECO:0000313" key="2">
    <source>
        <dbReference type="Proteomes" id="UP000295518"/>
    </source>
</evidence>
<organism evidence="1 2">
    <name type="scientific">Mycoplasma testudineum</name>
    <dbReference type="NCBI Taxonomy" id="244584"/>
    <lineage>
        <taxon>Bacteria</taxon>
        <taxon>Bacillati</taxon>
        <taxon>Mycoplasmatota</taxon>
        <taxon>Mollicutes</taxon>
        <taxon>Mycoplasmataceae</taxon>
        <taxon>Mycoplasma</taxon>
    </lineage>
</organism>
<gene>
    <name evidence="1" type="ORF">EI74_0543</name>
</gene>
<sequence length="117" mass="13721">MQNLLSKFKNASKKRKHNDIDDQIVTELEKQISLWTKKKEELTTKYQNDKSNLKNKHIDECDSLSDKKDDLDSIKSIIESNGYILQKELLKDNYLKSSNAIDELIKSLQSRLDKHLK</sequence>
<dbReference type="Proteomes" id="UP000295518">
    <property type="component" value="Unassembled WGS sequence"/>
</dbReference>
<accession>A0A4R6ICD0</accession>